<name>A0A9N9MGE3_9CUCU</name>
<keyword evidence="2" id="KW-1185">Reference proteome</keyword>
<gene>
    <name evidence="1" type="ORF">CEUTPL_LOCUS2786</name>
</gene>
<sequence length="79" mass="9779">MLTLSYDPIFGHKSYQHVPYSKYYITYNIRGQVDYYEPTRKSKWYPHYWPSHLMADNPSDFSLRRLRLRNHMYRLKSSL</sequence>
<dbReference type="AlphaFoldDB" id="A0A9N9MGE3"/>
<organism evidence="1 2">
    <name type="scientific">Ceutorhynchus assimilis</name>
    <name type="common">cabbage seed weevil</name>
    <dbReference type="NCBI Taxonomy" id="467358"/>
    <lineage>
        <taxon>Eukaryota</taxon>
        <taxon>Metazoa</taxon>
        <taxon>Ecdysozoa</taxon>
        <taxon>Arthropoda</taxon>
        <taxon>Hexapoda</taxon>
        <taxon>Insecta</taxon>
        <taxon>Pterygota</taxon>
        <taxon>Neoptera</taxon>
        <taxon>Endopterygota</taxon>
        <taxon>Coleoptera</taxon>
        <taxon>Polyphaga</taxon>
        <taxon>Cucujiformia</taxon>
        <taxon>Curculionidae</taxon>
        <taxon>Ceutorhynchinae</taxon>
        <taxon>Ceutorhynchus</taxon>
    </lineage>
</organism>
<proteinExistence type="predicted"/>
<evidence type="ECO:0000313" key="2">
    <source>
        <dbReference type="Proteomes" id="UP001152799"/>
    </source>
</evidence>
<dbReference type="Proteomes" id="UP001152799">
    <property type="component" value="Chromosome 11"/>
</dbReference>
<dbReference type="OrthoDB" id="6693714at2759"/>
<dbReference type="EMBL" id="OU892287">
    <property type="protein sequence ID" value="CAG9762101.1"/>
    <property type="molecule type" value="Genomic_DNA"/>
</dbReference>
<protein>
    <submittedName>
        <fullName evidence="1">Uncharacterized protein</fullName>
    </submittedName>
</protein>
<evidence type="ECO:0000313" key="1">
    <source>
        <dbReference type="EMBL" id="CAG9762101.1"/>
    </source>
</evidence>
<accession>A0A9N9MGE3</accession>
<reference evidence="1" key="1">
    <citation type="submission" date="2022-01" db="EMBL/GenBank/DDBJ databases">
        <authorList>
            <person name="King R."/>
        </authorList>
    </citation>
    <scope>NUCLEOTIDE SEQUENCE</scope>
</reference>